<keyword evidence="9" id="KW-0407">Ion channel</keyword>
<gene>
    <name evidence="12" type="ORF">ACJDUG_06180</name>
</gene>
<evidence type="ECO:0000256" key="4">
    <source>
        <dbReference type="ARBA" id="ARBA00022989"/>
    </source>
</evidence>
<dbReference type="InterPro" id="IPR001807">
    <property type="entry name" value="ClC"/>
</dbReference>
<dbReference type="PANTHER" id="PTHR43427">
    <property type="entry name" value="CHLORIDE CHANNEL PROTEIN CLC-E"/>
    <property type="match status" value="1"/>
</dbReference>
<keyword evidence="2" id="KW-0813">Transport</keyword>
<feature type="transmembrane region" description="Helical" evidence="10">
    <location>
        <begin position="23"/>
        <end position="44"/>
    </location>
</feature>
<evidence type="ECO:0000256" key="6">
    <source>
        <dbReference type="ARBA" id="ARBA00023136"/>
    </source>
</evidence>
<dbReference type="InterPro" id="IPR014743">
    <property type="entry name" value="Cl-channel_core"/>
</dbReference>
<keyword evidence="13" id="KW-1185">Reference proteome</keyword>
<evidence type="ECO:0000256" key="7">
    <source>
        <dbReference type="ARBA" id="ARBA00023173"/>
    </source>
</evidence>
<dbReference type="RefSeq" id="WP_406769015.1">
    <property type="nucleotide sequence ID" value="NZ_JBJHZZ010000002.1"/>
</dbReference>
<dbReference type="PANTHER" id="PTHR43427:SF6">
    <property type="entry name" value="CHLORIDE CHANNEL PROTEIN CLC-E"/>
    <property type="match status" value="1"/>
</dbReference>
<dbReference type="CDD" id="cd01031">
    <property type="entry name" value="EriC"/>
    <property type="match status" value="1"/>
</dbReference>
<dbReference type="Pfam" id="PF00654">
    <property type="entry name" value="Voltage_CLC"/>
    <property type="match status" value="1"/>
</dbReference>
<dbReference type="SUPFAM" id="SSF81340">
    <property type="entry name" value="Clc chloride channel"/>
    <property type="match status" value="1"/>
</dbReference>
<feature type="transmembrane region" description="Helical" evidence="10">
    <location>
        <begin position="276"/>
        <end position="296"/>
    </location>
</feature>
<evidence type="ECO:0000256" key="3">
    <source>
        <dbReference type="ARBA" id="ARBA00022692"/>
    </source>
</evidence>
<evidence type="ECO:0000256" key="8">
    <source>
        <dbReference type="ARBA" id="ARBA00023214"/>
    </source>
</evidence>
<evidence type="ECO:0000256" key="1">
    <source>
        <dbReference type="ARBA" id="ARBA00004141"/>
    </source>
</evidence>
<evidence type="ECO:0000313" key="13">
    <source>
        <dbReference type="Proteomes" id="UP001623591"/>
    </source>
</evidence>
<dbReference type="EMBL" id="JBJHZZ010000002">
    <property type="protein sequence ID" value="MFL0246551.1"/>
    <property type="molecule type" value="Genomic_DNA"/>
</dbReference>
<feature type="transmembrane region" description="Helical" evidence="10">
    <location>
        <begin position="336"/>
        <end position="356"/>
    </location>
</feature>
<evidence type="ECO:0000256" key="9">
    <source>
        <dbReference type="ARBA" id="ARBA00023303"/>
    </source>
</evidence>
<proteinExistence type="predicted"/>
<keyword evidence="3 10" id="KW-0812">Transmembrane</keyword>
<keyword evidence="6 10" id="KW-0472">Membrane</keyword>
<evidence type="ECO:0000313" key="12">
    <source>
        <dbReference type="EMBL" id="MFL0246551.1"/>
    </source>
</evidence>
<dbReference type="InterPro" id="IPR050368">
    <property type="entry name" value="ClC-type_chloride_channel"/>
</dbReference>
<comment type="caution">
    <text evidence="12">The sequence shown here is derived from an EMBL/GenBank/DDBJ whole genome shotgun (WGS) entry which is preliminary data.</text>
</comment>
<keyword evidence="5" id="KW-0406">Ion transport</keyword>
<dbReference type="PROSITE" id="PS51202">
    <property type="entry name" value="RCK_C"/>
    <property type="match status" value="1"/>
</dbReference>
<feature type="transmembrane region" description="Helical" evidence="10">
    <location>
        <begin position="196"/>
        <end position="216"/>
    </location>
</feature>
<dbReference type="Gene3D" id="1.10.3080.10">
    <property type="entry name" value="Clc chloride channel"/>
    <property type="match status" value="1"/>
</dbReference>
<keyword evidence="8" id="KW-0868">Chloride</keyword>
<keyword evidence="7" id="KW-0869">Chloride channel</keyword>
<dbReference type="Pfam" id="PF02080">
    <property type="entry name" value="TrkA_C"/>
    <property type="match status" value="1"/>
</dbReference>
<evidence type="ECO:0000256" key="2">
    <source>
        <dbReference type="ARBA" id="ARBA00022448"/>
    </source>
</evidence>
<dbReference type="Gene3D" id="3.30.70.1450">
    <property type="entry name" value="Regulator of K+ conductance, C-terminal domain"/>
    <property type="match status" value="1"/>
</dbReference>
<reference evidence="12 13" key="1">
    <citation type="submission" date="2024-11" db="EMBL/GenBank/DDBJ databases">
        <authorList>
            <person name="Heng Y.C."/>
            <person name="Lim A.C.H."/>
            <person name="Lee J.K.Y."/>
            <person name="Kittelmann S."/>
        </authorList>
    </citation>
    <scope>NUCLEOTIDE SEQUENCE [LARGE SCALE GENOMIC DNA]</scope>
    <source>
        <strain evidence="12 13">WILCCON 0185</strain>
    </source>
</reference>
<dbReference type="Proteomes" id="UP001623591">
    <property type="component" value="Unassembled WGS sequence"/>
</dbReference>
<organism evidence="12 13">
    <name type="scientific">Candidatus Clostridium stratigraminis</name>
    <dbReference type="NCBI Taxonomy" id="3381661"/>
    <lineage>
        <taxon>Bacteria</taxon>
        <taxon>Bacillati</taxon>
        <taxon>Bacillota</taxon>
        <taxon>Clostridia</taxon>
        <taxon>Eubacteriales</taxon>
        <taxon>Clostridiaceae</taxon>
        <taxon>Clostridium</taxon>
    </lineage>
</organism>
<feature type="transmembrane region" description="Helical" evidence="10">
    <location>
        <begin position="398"/>
        <end position="419"/>
    </location>
</feature>
<dbReference type="SUPFAM" id="SSF116726">
    <property type="entry name" value="TrkA C-terminal domain-like"/>
    <property type="match status" value="1"/>
</dbReference>
<comment type="subcellular location">
    <subcellularLocation>
        <location evidence="1">Membrane</location>
        <topology evidence="1">Multi-pass membrane protein</topology>
    </subcellularLocation>
</comment>
<name>A0ABW8T2K8_9CLOT</name>
<feature type="transmembrane region" description="Helical" evidence="10">
    <location>
        <begin position="368"/>
        <end position="392"/>
    </location>
</feature>
<accession>A0ABW8T2K8</accession>
<keyword evidence="4 10" id="KW-1133">Transmembrane helix</keyword>
<feature type="domain" description="RCK C-terminal" evidence="11">
    <location>
        <begin position="436"/>
        <end position="519"/>
    </location>
</feature>
<dbReference type="InterPro" id="IPR036721">
    <property type="entry name" value="RCK_C_sf"/>
</dbReference>
<protein>
    <submittedName>
        <fullName evidence="12">ClC family H(+)/Cl(-) exchange transporter</fullName>
    </submittedName>
</protein>
<sequence length="527" mass="57760">MEQGNKNNTYNTIFHFHSFKLKLMLEGILVGVLSGLLIVFYRVTLEKAEELRIELSTLQLKNHWLIPIWFLFLIIGAYVVGKLITNEPMISGSGIPQVEAVLLKKLKMNWLPVIIKKFIGGVISIGAGLSLGREGPSIQLGAAVGQGFSRVFKRIKLEEKYLITSGASAGLAAAFNAPLAGVMFSLEEVHKNFSPLVLLSAMSASLSADFVSKYFFGLKPVFNFQHISPLPLYSYGYIIILGVIVGILGVIYNSTLLKAQNLYDKTAFLTVKFRPMLPFLFAGILGLILPEVLGGGHQIIDSLINGSFTIKMLFIILFAKFAFSMISYGSGAPGGIFFPLLVLGALTGAIYGNILVHFFNFNPNYINNFIILAMAGYFTAIVRAPITGSILITEMTGSFSHLLSLTVISLVAYAIAGMLNSEPIYESLLDRLLKNNGKYEFVGDSKNKIILEVPIILDSEMDNKMIKDLKIPPECLLVGVKRGEKEIIPKGKTVLYSGDYLLVLVNENKAAATHDLLLKMSSSPKIL</sequence>
<feature type="transmembrane region" description="Helical" evidence="10">
    <location>
        <begin position="237"/>
        <end position="256"/>
    </location>
</feature>
<feature type="transmembrane region" description="Helical" evidence="10">
    <location>
        <begin position="308"/>
        <end position="330"/>
    </location>
</feature>
<feature type="transmembrane region" description="Helical" evidence="10">
    <location>
        <begin position="64"/>
        <end position="81"/>
    </location>
</feature>
<feature type="transmembrane region" description="Helical" evidence="10">
    <location>
        <begin position="161"/>
        <end position="184"/>
    </location>
</feature>
<dbReference type="InterPro" id="IPR006037">
    <property type="entry name" value="RCK_C"/>
</dbReference>
<dbReference type="PRINTS" id="PR00762">
    <property type="entry name" value="CLCHANNEL"/>
</dbReference>
<evidence type="ECO:0000259" key="11">
    <source>
        <dbReference type="PROSITE" id="PS51202"/>
    </source>
</evidence>
<evidence type="ECO:0000256" key="5">
    <source>
        <dbReference type="ARBA" id="ARBA00023065"/>
    </source>
</evidence>
<evidence type="ECO:0000256" key="10">
    <source>
        <dbReference type="SAM" id="Phobius"/>
    </source>
</evidence>